<comment type="similarity">
    <text evidence="1">Belongs to the SorC transcriptional regulatory family.</text>
</comment>
<dbReference type="PATRIC" id="fig|134601.6.peg.4509"/>
<dbReference type="PANTHER" id="PTHR34294">
    <property type="entry name" value="TRANSCRIPTIONAL REGULATOR-RELATED"/>
    <property type="match status" value="1"/>
</dbReference>
<dbReference type="STRING" id="134601.AFA91_21840"/>
<keyword evidence="4" id="KW-0804">Transcription</keyword>
<dbReference type="GO" id="GO:0003677">
    <property type="term" value="F:DNA binding"/>
    <property type="evidence" value="ECO:0007669"/>
    <property type="project" value="UniProtKB-KW"/>
</dbReference>
<dbReference type="RefSeq" id="WP_049746544.1">
    <property type="nucleotide sequence ID" value="NZ_CP012150.1"/>
</dbReference>
<evidence type="ECO:0000256" key="1">
    <source>
        <dbReference type="ARBA" id="ARBA00010466"/>
    </source>
</evidence>
<gene>
    <name evidence="6" type="ORF">AFA91_21840</name>
</gene>
<dbReference type="Gene3D" id="3.40.50.1360">
    <property type="match status" value="1"/>
</dbReference>
<dbReference type="PANTHER" id="PTHR34294:SF1">
    <property type="entry name" value="TRANSCRIPTIONAL REGULATOR LSRR"/>
    <property type="match status" value="1"/>
</dbReference>
<dbReference type="SUPFAM" id="SSF100950">
    <property type="entry name" value="NagB/RpiA/CoA transferase-like"/>
    <property type="match status" value="1"/>
</dbReference>
<dbReference type="InterPro" id="IPR007324">
    <property type="entry name" value="Sugar-bd_dom_put"/>
</dbReference>
<dbReference type="KEGG" id="mgo:AFA91_21840"/>
<dbReference type="GO" id="GO:0030246">
    <property type="term" value="F:carbohydrate binding"/>
    <property type="evidence" value="ECO:0007669"/>
    <property type="project" value="InterPro"/>
</dbReference>
<dbReference type="AlphaFoldDB" id="A0A0K0X9P2"/>
<dbReference type="Gene3D" id="1.10.10.10">
    <property type="entry name" value="Winged helix-like DNA-binding domain superfamily/Winged helix DNA-binding domain"/>
    <property type="match status" value="1"/>
</dbReference>
<evidence type="ECO:0000256" key="3">
    <source>
        <dbReference type="ARBA" id="ARBA00023125"/>
    </source>
</evidence>
<sequence>MGPDELFQRAVIARRYYLEGRTRVQIAEEFGISRFKVARMLDEALESGMVEIKIHNPGSIDVELSTALQRRYGLQHAYAVMTSVESPGDVRAADPAGTDERVAAVAKATAELLQSILRTGDVIGVDCGRTLAHIADHLTTLPHCDVVQLTGMAGAITHNGVDLVRRISEVSGGQTWPLYAPLVVSDARTAASLAGGQQIQDTFAQHSKVTCAIVSVGAWVEGASQVHSSLTTAEVESLEAAGVCAESCALLLDADGNRLPGLDDRRMGIDEATLRAIPTVIAIATGPEKVAATRAVLRSGMVSSLVTDVEIAAAVLDGTANEEGA</sequence>
<dbReference type="Proteomes" id="UP000062255">
    <property type="component" value="Chromosome"/>
</dbReference>
<evidence type="ECO:0000256" key="4">
    <source>
        <dbReference type="ARBA" id="ARBA00023163"/>
    </source>
</evidence>
<feature type="domain" description="Sugar-binding" evidence="5">
    <location>
        <begin position="62"/>
        <end position="316"/>
    </location>
</feature>
<keyword evidence="2" id="KW-0805">Transcription regulation</keyword>
<dbReference type="InterPro" id="IPR051054">
    <property type="entry name" value="SorC_transcr_regulators"/>
</dbReference>
<keyword evidence="3" id="KW-0238">DNA-binding</keyword>
<evidence type="ECO:0000256" key="2">
    <source>
        <dbReference type="ARBA" id="ARBA00023015"/>
    </source>
</evidence>
<dbReference type="Pfam" id="PF04198">
    <property type="entry name" value="Sugar-bind"/>
    <property type="match status" value="1"/>
</dbReference>
<dbReference type="EMBL" id="CP012150">
    <property type="protein sequence ID" value="AKS34096.1"/>
    <property type="molecule type" value="Genomic_DNA"/>
</dbReference>
<dbReference type="InterPro" id="IPR036388">
    <property type="entry name" value="WH-like_DNA-bd_sf"/>
</dbReference>
<proteinExistence type="inferred from homology"/>
<evidence type="ECO:0000313" key="6">
    <source>
        <dbReference type="EMBL" id="AKS34096.1"/>
    </source>
</evidence>
<accession>A0A0K0X9P2</accession>
<name>A0A0K0X9P2_MYCGD</name>
<protein>
    <submittedName>
        <fullName evidence="6">DeoR faimly transcriptional regulator</fullName>
    </submittedName>
</protein>
<organism evidence="6 7">
    <name type="scientific">Mycolicibacterium goodii</name>
    <name type="common">Mycobacterium goodii</name>
    <dbReference type="NCBI Taxonomy" id="134601"/>
    <lineage>
        <taxon>Bacteria</taxon>
        <taxon>Bacillati</taxon>
        <taxon>Actinomycetota</taxon>
        <taxon>Actinomycetes</taxon>
        <taxon>Mycobacteriales</taxon>
        <taxon>Mycobacteriaceae</taxon>
        <taxon>Mycolicibacterium</taxon>
    </lineage>
</organism>
<dbReference type="OrthoDB" id="186585at2"/>
<evidence type="ECO:0000313" key="7">
    <source>
        <dbReference type="Proteomes" id="UP000062255"/>
    </source>
</evidence>
<dbReference type="InterPro" id="IPR037171">
    <property type="entry name" value="NagB/RpiA_transferase-like"/>
</dbReference>
<evidence type="ECO:0000259" key="5">
    <source>
        <dbReference type="Pfam" id="PF04198"/>
    </source>
</evidence>
<reference evidence="6 7" key="1">
    <citation type="submission" date="2015-07" db="EMBL/GenBank/DDBJ databases">
        <title>Complete genome sequence of Mycobacterium goodii X7B, a facultative thermophilic biodesulfurizing bacterium.</title>
        <authorList>
            <person name="Yu B."/>
            <person name="Li F."/>
            <person name="Xu P."/>
        </authorList>
    </citation>
    <scope>NUCLEOTIDE SEQUENCE [LARGE SCALE GENOMIC DNA]</scope>
    <source>
        <strain evidence="6 7">X7B</strain>
    </source>
</reference>